<dbReference type="Pfam" id="PF00009">
    <property type="entry name" value="GTP_EFTU"/>
    <property type="match status" value="1"/>
</dbReference>
<dbReference type="CDD" id="cd04096">
    <property type="entry name" value="eEF2_snRNP_like_C"/>
    <property type="match status" value="1"/>
</dbReference>
<evidence type="ECO:0000256" key="8">
    <source>
        <dbReference type="ARBA" id="ARBA00023134"/>
    </source>
</evidence>
<feature type="domain" description="Tr-type G" evidence="11">
    <location>
        <begin position="17"/>
        <end position="359"/>
    </location>
</feature>
<dbReference type="Pfam" id="PF03144">
    <property type="entry name" value="GTP_EFTU_D2"/>
    <property type="match status" value="1"/>
</dbReference>
<dbReference type="GO" id="GO:0005525">
    <property type="term" value="F:GTP binding"/>
    <property type="evidence" value="ECO:0007669"/>
    <property type="project" value="UniProtKB-KW"/>
</dbReference>
<keyword evidence="8" id="KW-0342">GTP-binding</keyword>
<dbReference type="NCBIfam" id="TIGR00231">
    <property type="entry name" value="small_GTP"/>
    <property type="match status" value="1"/>
</dbReference>
<dbReference type="PANTHER" id="PTHR42908">
    <property type="entry name" value="TRANSLATION ELONGATION FACTOR-RELATED"/>
    <property type="match status" value="1"/>
</dbReference>
<dbReference type="InterPro" id="IPR000795">
    <property type="entry name" value="T_Tr_GTP-bd_dom"/>
</dbReference>
<dbReference type="InterPro" id="IPR005517">
    <property type="entry name" value="Transl_elong_EFG/EF2_IV"/>
</dbReference>
<dbReference type="PROSITE" id="PS00301">
    <property type="entry name" value="G_TR_1"/>
    <property type="match status" value="1"/>
</dbReference>
<sequence>MVNFTIDQIRAIMDKKANIRNMSVIAHVDHGKSTLTDSLVSKAGIIASARAGETRFTDTRKDEQERCITIKSTAISMYYELSEDDLAFIKQGKDGAGFLINLIDSPGHVDFSSEVTAALRVTDGALVVVDCVSGVCVQTETVLRQAIAERIKPVLMMNKMDRALLELQLEAEDLFQTFQRIIENVNVIIATYGELKDGPMGDIEIDPIKGTVGFGSGLHGWAFTLKQFAETYAKKFLKAGEKEPTSAEKAKKVEELMKKMWGDRWCDPATGKVSKSNADGKLIRSFVFFVLDPIYKMFDAIMKFRKEETAKMIEKLNIKLDSEDKDKEGKPLLKAVMRRWLPAGDALLQMITIHLPSPVTAQKYRCELLYEGPIDDEAALGIINCDPKAPLMMYISKMVPTSDKGRFFAFGRVFSGVVSTGQKVRIMGPNYTPGKKEDLYLKPIQRTILMMGRYTEPIEDVPCGNIVGLVGVDQYLVKTGTITTFEQAHNLKVMKFSVSPVVRIAVEAKNPAELPKLVEGLKRLSKSDPMVQCIIEESGEHIVAGAGELHLEICLKDLEEDHAGIPLKKSNPVVSYRETVQAESNVVCLSKSPNKHNRLFMKARPLEEGLPEDIDKGEVTARQEFKARGRYLAEKYDWDVGEARKIWCFGPDGTGPNILVDVTKGVQYLNEIKDSVVAGFQWASKEGVLCEENMRGIRFDIHDVTLHTDAIHRGGGQIIPTARRVLYACQLTAEPRIMEPVYLVEISCPSDAIGGSYGVLTRRRGIVFEEGSVNGTPLHVVKAYLPVNESFGFTADLRSNTGGQAFPQCVFDHWKILDGNPFEATSKPGLVVVETRKRKGIKEGIPPLDNYLDKL</sequence>
<dbReference type="InterPro" id="IPR031157">
    <property type="entry name" value="G_TR_CS"/>
</dbReference>
<dbReference type="Gene3D" id="3.30.230.10">
    <property type="match status" value="1"/>
</dbReference>
<comment type="subcellular location">
    <subcellularLocation>
        <location evidence="1">Cytoplasm</location>
    </subcellularLocation>
</comment>
<dbReference type="GO" id="GO:1990904">
    <property type="term" value="C:ribonucleoprotein complex"/>
    <property type="evidence" value="ECO:0007669"/>
    <property type="project" value="TreeGrafter"/>
</dbReference>
<dbReference type="CDD" id="cd03700">
    <property type="entry name" value="EF2_snRNP_like_II"/>
    <property type="match status" value="1"/>
</dbReference>
<keyword evidence="3" id="KW-0963">Cytoplasm</keyword>
<dbReference type="SUPFAM" id="SSF50447">
    <property type="entry name" value="Translation proteins"/>
    <property type="match status" value="1"/>
</dbReference>
<comment type="caution">
    <text evidence="12">The sequence shown here is derived from an EMBL/GenBank/DDBJ whole genome shotgun (WGS) entry which is preliminary data.</text>
</comment>
<dbReference type="EMBL" id="JBBPFD010000018">
    <property type="protein sequence ID" value="KAK7889646.1"/>
    <property type="molecule type" value="Genomic_DNA"/>
</dbReference>
<dbReference type="Gene3D" id="3.30.70.870">
    <property type="entry name" value="Elongation Factor G (Translational Gtpase), domain 3"/>
    <property type="match status" value="1"/>
</dbReference>
<protein>
    <recommendedName>
        <fullName evidence="2">Elongation factor 2</fullName>
    </recommendedName>
</protein>
<evidence type="ECO:0000259" key="11">
    <source>
        <dbReference type="PROSITE" id="PS51722"/>
    </source>
</evidence>
<dbReference type="GO" id="GO:0043022">
    <property type="term" value="F:ribosome binding"/>
    <property type="evidence" value="ECO:0007669"/>
    <property type="project" value="TreeGrafter"/>
</dbReference>
<dbReference type="InterPro" id="IPR009000">
    <property type="entry name" value="Transl_B-barrel_sf"/>
</dbReference>
<evidence type="ECO:0000256" key="2">
    <source>
        <dbReference type="ARBA" id="ARBA00017891"/>
    </source>
</evidence>
<dbReference type="Gene3D" id="3.40.50.300">
    <property type="entry name" value="P-loop containing nucleotide triphosphate hydrolases"/>
    <property type="match status" value="1"/>
</dbReference>
<dbReference type="GO" id="GO:0003924">
    <property type="term" value="F:GTPase activity"/>
    <property type="evidence" value="ECO:0007669"/>
    <property type="project" value="InterPro"/>
</dbReference>
<dbReference type="SMART" id="SM00889">
    <property type="entry name" value="EFG_IV"/>
    <property type="match status" value="1"/>
</dbReference>
<dbReference type="Gene3D" id="3.30.70.240">
    <property type="match status" value="1"/>
</dbReference>
<dbReference type="FunFam" id="3.30.70.870:FF:000002">
    <property type="entry name" value="Translation elongation factor 2"/>
    <property type="match status" value="1"/>
</dbReference>
<organism evidence="12 13">
    <name type="scientific">Mugilogobius chulae</name>
    <name type="common">yellowstripe goby</name>
    <dbReference type="NCBI Taxonomy" id="88201"/>
    <lineage>
        <taxon>Eukaryota</taxon>
        <taxon>Metazoa</taxon>
        <taxon>Chordata</taxon>
        <taxon>Craniata</taxon>
        <taxon>Vertebrata</taxon>
        <taxon>Euteleostomi</taxon>
        <taxon>Actinopterygii</taxon>
        <taxon>Neopterygii</taxon>
        <taxon>Teleostei</taxon>
        <taxon>Neoteleostei</taxon>
        <taxon>Acanthomorphata</taxon>
        <taxon>Gobiaria</taxon>
        <taxon>Gobiiformes</taxon>
        <taxon>Gobioidei</taxon>
        <taxon>Gobiidae</taxon>
        <taxon>Gobionellinae</taxon>
        <taxon>Mugilogobius</taxon>
    </lineage>
</organism>
<keyword evidence="6" id="KW-0378">Hydrolase</keyword>
<evidence type="ECO:0000256" key="7">
    <source>
        <dbReference type="ARBA" id="ARBA00022917"/>
    </source>
</evidence>
<dbReference type="SUPFAM" id="SSF52540">
    <property type="entry name" value="P-loop containing nucleoside triphosphate hydrolases"/>
    <property type="match status" value="1"/>
</dbReference>
<keyword evidence="7" id="KW-0648">Protein biosynthesis</keyword>
<dbReference type="SUPFAM" id="SSF54211">
    <property type="entry name" value="Ribosomal protein S5 domain 2-like"/>
    <property type="match status" value="1"/>
</dbReference>
<keyword evidence="4" id="KW-0547">Nucleotide-binding</keyword>
<dbReference type="SUPFAM" id="SSF54980">
    <property type="entry name" value="EF-G C-terminal domain-like"/>
    <property type="match status" value="2"/>
</dbReference>
<dbReference type="CDD" id="cd01885">
    <property type="entry name" value="EF2"/>
    <property type="match status" value="1"/>
</dbReference>
<dbReference type="GO" id="GO:0003746">
    <property type="term" value="F:translation elongation factor activity"/>
    <property type="evidence" value="ECO:0007669"/>
    <property type="project" value="UniProtKB-KW"/>
</dbReference>
<reference evidence="13" key="1">
    <citation type="submission" date="2024-04" db="EMBL/GenBank/DDBJ databases">
        <title>Salinicola lusitanus LLJ914,a marine bacterium isolated from the Okinawa Trough.</title>
        <authorList>
            <person name="Li J."/>
        </authorList>
    </citation>
    <scope>NUCLEOTIDE SEQUENCE [LARGE SCALE GENOMIC DNA]</scope>
</reference>
<dbReference type="InterPro" id="IPR014721">
    <property type="entry name" value="Ribsml_uS5_D2-typ_fold_subgr"/>
</dbReference>
<evidence type="ECO:0000256" key="5">
    <source>
        <dbReference type="ARBA" id="ARBA00022768"/>
    </source>
</evidence>
<proteinExistence type="predicted"/>
<accession>A0AAW0N1W1</accession>
<dbReference type="Pfam" id="PF03764">
    <property type="entry name" value="EFG_IV"/>
    <property type="match status" value="1"/>
</dbReference>
<evidence type="ECO:0000256" key="4">
    <source>
        <dbReference type="ARBA" id="ARBA00022741"/>
    </source>
</evidence>
<dbReference type="PROSITE" id="PS51722">
    <property type="entry name" value="G_TR_2"/>
    <property type="match status" value="1"/>
</dbReference>
<dbReference type="InterPro" id="IPR005225">
    <property type="entry name" value="Small_GTP-bd"/>
</dbReference>
<dbReference type="InterPro" id="IPR027417">
    <property type="entry name" value="P-loop_NTPase"/>
</dbReference>
<evidence type="ECO:0000256" key="9">
    <source>
        <dbReference type="ARBA" id="ARBA00024731"/>
    </source>
</evidence>
<dbReference type="Proteomes" id="UP001460270">
    <property type="component" value="Unassembled WGS sequence"/>
</dbReference>
<dbReference type="FunFam" id="3.30.230.10:FF:000006">
    <property type="entry name" value="Translation elongation factor 2"/>
    <property type="match status" value="1"/>
</dbReference>
<evidence type="ECO:0000256" key="1">
    <source>
        <dbReference type="ARBA" id="ARBA00004496"/>
    </source>
</evidence>
<dbReference type="CDD" id="cd01681">
    <property type="entry name" value="aeEF2_snRNP_like_IV"/>
    <property type="match status" value="1"/>
</dbReference>
<keyword evidence="13" id="KW-1185">Reference proteome</keyword>
<gene>
    <name evidence="12" type="ORF">WMY93_025206</name>
</gene>
<dbReference type="PRINTS" id="PR00315">
    <property type="entry name" value="ELONGATNFCT"/>
</dbReference>
<dbReference type="SMART" id="SM00838">
    <property type="entry name" value="EFG_C"/>
    <property type="match status" value="1"/>
</dbReference>
<dbReference type="Pfam" id="PF14492">
    <property type="entry name" value="EFG_III"/>
    <property type="match status" value="1"/>
</dbReference>
<dbReference type="FunFam" id="3.40.50.300:FF:000058">
    <property type="entry name" value="Translation elongation factor 2"/>
    <property type="match status" value="1"/>
</dbReference>
<comment type="catalytic activity">
    <reaction evidence="10">
        <text>GTP + H2O = GDP + phosphate + H(+)</text>
        <dbReference type="Rhea" id="RHEA:19669"/>
        <dbReference type="ChEBI" id="CHEBI:15377"/>
        <dbReference type="ChEBI" id="CHEBI:15378"/>
        <dbReference type="ChEBI" id="CHEBI:37565"/>
        <dbReference type="ChEBI" id="CHEBI:43474"/>
        <dbReference type="ChEBI" id="CHEBI:58189"/>
    </reaction>
    <physiologicalReaction direction="left-to-right" evidence="10">
        <dbReference type="Rhea" id="RHEA:19670"/>
    </physiologicalReaction>
</comment>
<dbReference type="CDD" id="cd16261">
    <property type="entry name" value="EF2_snRNP_III"/>
    <property type="match status" value="1"/>
</dbReference>
<dbReference type="FunFam" id="3.30.70.240:FF:000003">
    <property type="entry name" value="Translation elongation factor 2"/>
    <property type="match status" value="1"/>
</dbReference>
<dbReference type="FunFam" id="2.40.30.10:FF:000010">
    <property type="entry name" value="Translation elongation factor 2"/>
    <property type="match status" value="1"/>
</dbReference>
<dbReference type="InterPro" id="IPR004161">
    <property type="entry name" value="EFTu-like_2"/>
</dbReference>
<dbReference type="FunFam" id="3.90.1430.10:FF:000003">
    <property type="entry name" value="Elongation factor 2"/>
    <property type="match status" value="1"/>
</dbReference>
<comment type="function">
    <text evidence="9">Catalyzes the GTP-dependent ribosomal translocation step during translation elongation. During this step, the ribosome changes from the pre-translocational (PRE) to the post-translocational (POST) state as the newly formed A-site-bound peptidyl-tRNA and P-site-bound deacylated tRNA move to the P and E sites, respectively. Catalyzes the coordinated movement of the two tRNA molecules, the mRNA and conformational changes in the ribosome.</text>
</comment>
<evidence type="ECO:0000256" key="6">
    <source>
        <dbReference type="ARBA" id="ARBA00022801"/>
    </source>
</evidence>
<dbReference type="Pfam" id="PF00679">
    <property type="entry name" value="EFG_C"/>
    <property type="match status" value="1"/>
</dbReference>
<keyword evidence="5" id="KW-0251">Elongation factor</keyword>
<dbReference type="AlphaFoldDB" id="A0AAW0N1W1"/>
<dbReference type="InterPro" id="IPR020568">
    <property type="entry name" value="Ribosomal_Su5_D2-typ_SF"/>
</dbReference>
<evidence type="ECO:0000313" key="13">
    <source>
        <dbReference type="Proteomes" id="UP001460270"/>
    </source>
</evidence>
<name>A0AAW0N1W1_9GOBI</name>
<dbReference type="InterPro" id="IPR041095">
    <property type="entry name" value="EFG_II"/>
</dbReference>
<dbReference type="InterPro" id="IPR035647">
    <property type="entry name" value="EFG_III/V"/>
</dbReference>
<evidence type="ECO:0000313" key="12">
    <source>
        <dbReference type="EMBL" id="KAK7889646.1"/>
    </source>
</evidence>
<evidence type="ECO:0000256" key="10">
    <source>
        <dbReference type="ARBA" id="ARBA00049117"/>
    </source>
</evidence>
<dbReference type="PANTHER" id="PTHR42908:SF10">
    <property type="entry name" value="EUKARYOTIC TRANSLATION ELONGATION FACTOR 2"/>
    <property type="match status" value="1"/>
</dbReference>
<dbReference type="GO" id="GO:0005829">
    <property type="term" value="C:cytosol"/>
    <property type="evidence" value="ECO:0007669"/>
    <property type="project" value="TreeGrafter"/>
</dbReference>
<evidence type="ECO:0000256" key="3">
    <source>
        <dbReference type="ARBA" id="ARBA00022490"/>
    </source>
</evidence>
<dbReference type="Gene3D" id="2.40.30.10">
    <property type="entry name" value="Translation factors"/>
    <property type="match status" value="1"/>
</dbReference>
<dbReference type="InterPro" id="IPR000640">
    <property type="entry name" value="EFG_V-like"/>
</dbReference>